<reference evidence="3 4" key="1">
    <citation type="submission" date="2015-10" db="EMBL/GenBank/DDBJ databases">
        <title>Genome analyses suggest a sexual origin of heterokaryosis in a supposedly ancient asexual fungus.</title>
        <authorList>
            <person name="Ropars J."/>
            <person name="Sedzielewska K."/>
            <person name="Noel J."/>
            <person name="Charron P."/>
            <person name="Farinelli L."/>
            <person name="Marton T."/>
            <person name="Kruger M."/>
            <person name="Pelin A."/>
            <person name="Brachmann A."/>
            <person name="Corradi N."/>
        </authorList>
    </citation>
    <scope>NUCLEOTIDE SEQUENCE [LARGE SCALE GENOMIC DNA]</scope>
    <source>
        <strain evidence="3 4">A4</strain>
    </source>
</reference>
<dbReference type="CDD" id="cd00590">
    <property type="entry name" value="RRM_SF"/>
    <property type="match status" value="1"/>
</dbReference>
<feature type="domain" description="RRM" evidence="2">
    <location>
        <begin position="25"/>
        <end position="93"/>
    </location>
</feature>
<gene>
    <name evidence="3" type="ORF">RhiirA4_430405</name>
</gene>
<dbReference type="InterPro" id="IPR035979">
    <property type="entry name" value="RBD_domain_sf"/>
</dbReference>
<dbReference type="GO" id="GO:0003723">
    <property type="term" value="F:RNA binding"/>
    <property type="evidence" value="ECO:0007669"/>
    <property type="project" value="InterPro"/>
</dbReference>
<organism evidence="3 4">
    <name type="scientific">Rhizophagus irregularis</name>
    <dbReference type="NCBI Taxonomy" id="588596"/>
    <lineage>
        <taxon>Eukaryota</taxon>
        <taxon>Fungi</taxon>
        <taxon>Fungi incertae sedis</taxon>
        <taxon>Mucoromycota</taxon>
        <taxon>Glomeromycotina</taxon>
        <taxon>Glomeromycetes</taxon>
        <taxon>Glomerales</taxon>
        <taxon>Glomeraceae</taxon>
        <taxon>Rhizophagus</taxon>
    </lineage>
</organism>
<feature type="domain" description="RRM" evidence="2">
    <location>
        <begin position="109"/>
        <end position="177"/>
    </location>
</feature>
<evidence type="ECO:0000313" key="4">
    <source>
        <dbReference type="Proteomes" id="UP000234323"/>
    </source>
</evidence>
<proteinExistence type="predicted"/>
<evidence type="ECO:0000256" key="1">
    <source>
        <dbReference type="SAM" id="MobiDB-lite"/>
    </source>
</evidence>
<evidence type="ECO:0000313" key="3">
    <source>
        <dbReference type="EMBL" id="PKY59440.1"/>
    </source>
</evidence>
<dbReference type="SUPFAM" id="SSF54928">
    <property type="entry name" value="RNA-binding domain, RBD"/>
    <property type="match status" value="1"/>
</dbReference>
<dbReference type="AlphaFoldDB" id="A0A2I1HKR9"/>
<keyword evidence="4" id="KW-1185">Reference proteome</keyword>
<dbReference type="InterPro" id="IPR000504">
    <property type="entry name" value="RRM_dom"/>
</dbReference>
<dbReference type="SMART" id="SM00360">
    <property type="entry name" value="RRM"/>
    <property type="match status" value="2"/>
</dbReference>
<protein>
    <recommendedName>
        <fullName evidence="2">RRM domain-containing protein</fullName>
    </recommendedName>
</protein>
<dbReference type="Proteomes" id="UP000234323">
    <property type="component" value="Unassembled WGS sequence"/>
</dbReference>
<name>A0A2I1HKR9_9GLOM</name>
<dbReference type="InterPro" id="IPR012677">
    <property type="entry name" value="Nucleotide-bd_a/b_plait_sf"/>
</dbReference>
<dbReference type="EMBL" id="LLXI01003567">
    <property type="protein sequence ID" value="PKY59440.1"/>
    <property type="molecule type" value="Genomic_DNA"/>
</dbReference>
<comment type="caution">
    <text evidence="3">The sequence shown here is derived from an EMBL/GenBank/DDBJ whole genome shotgun (WGS) entry which is preliminary data.</text>
</comment>
<accession>A0A2I1HKR9</accession>
<dbReference type="VEuPathDB" id="FungiDB:FUN_010170"/>
<feature type="region of interest" description="Disordered" evidence="1">
    <location>
        <begin position="225"/>
        <end position="247"/>
    </location>
</feature>
<dbReference type="VEuPathDB" id="FungiDB:RhiirFUN_016311"/>
<dbReference type="Gene3D" id="3.30.70.330">
    <property type="match status" value="1"/>
</dbReference>
<sequence length="388" mass="42697">MDSLFGLHFHAYDPQAIKADEHARTLVVTDIPIFTSEALLRSTFSRYGNIVRCYTRLAKLYRTAYITYESPAALQNLDSTWGVLCGGHCLRICPASFSPNQRAERRAYVALLAGLPRGTIAVDLAEIAEEISAKSINVPFSLNSYNPKPYAYCHFSSETAMENAKSISCALKKVGLTWHAPTEVTSLCHRCGHPNCNPDRCGSSSRPNRSARSWQSNDKLRELYNKHLPPSHPAKRHNRFARPDNNNNNGSLIEELALLTSQFASMNSRIATLESFMAASTSPPNTIAKQPASYIPSSMQGWDDIPSKLHSNVLVDINSPPLQSTTSYTPVPQFTPIPPSKVVPSSPIDMEQRLLSLSNTVSTLAGSINKGIEQNNLILARQNGQANN</sequence>
<evidence type="ECO:0000259" key="2">
    <source>
        <dbReference type="SMART" id="SM00360"/>
    </source>
</evidence>
<dbReference type="VEuPathDB" id="FungiDB:RhiirA1_507666"/>